<dbReference type="PANTHER" id="PTHR22100">
    <property type="entry name" value="WINGS APART-LIKE PROTEIN HOMOLOG"/>
    <property type="match status" value="1"/>
</dbReference>
<evidence type="ECO:0000313" key="5">
    <source>
        <dbReference type="Proteomes" id="UP001153555"/>
    </source>
</evidence>
<dbReference type="OrthoDB" id="78088at2759"/>
<dbReference type="Proteomes" id="UP001153555">
    <property type="component" value="Unassembled WGS sequence"/>
</dbReference>
<dbReference type="AlphaFoldDB" id="A0A9N7R017"/>
<dbReference type="InterPro" id="IPR022771">
    <property type="entry name" value="WAPL_C"/>
</dbReference>
<sequence>MENALFLSNDNQRHLLEMKGSFDGQRAPRVSLLRNSSPSNSKDEKVGCIPYEGNHFEGLSGLGLTSQESFTQLDVIRSSAGPTQCSADSLLLKLRAESSKSGMCGRTSRKSDRMVRTSGNSGMDGQDPFVFDEDDCEPSKWDVMSGSSNKPLSQGNRQSASRFGFESHPVLVASQQESNDVGYRHSQEASCSSAVDDDNKSNLLADCLLTAVKVLMNLTNDNPDGCRQIATCGGLEILSSLIAGHFSSFRTCLPHSDDARDNISSSKSSPKSSTPLTDRELDFIVALLGLLVNLVEKDSRNRSRLTAATVSLPNPEGSASKDQSDIISLLCSIFLANQSNTDATREETYLSWNKKRTAKAAGPVNIAYSGLSQWWIAPSSTLAAVLNLVRNPAPRPDWRRKRAVRSTAEMNDPTHVYHWYSAVAAVDRCDGVFHVAAAVDFEERESEEVKARRVTIGTRAILQAYGAVNSSARSRAPAAVWPTGIC</sequence>
<accession>A0A9N7R017</accession>
<evidence type="ECO:0000313" key="4">
    <source>
        <dbReference type="EMBL" id="CAA0808140.1"/>
    </source>
</evidence>
<reference evidence="4" key="1">
    <citation type="submission" date="2019-12" db="EMBL/GenBank/DDBJ databases">
        <authorList>
            <person name="Scholes J."/>
        </authorList>
    </citation>
    <scope>NUCLEOTIDE SEQUENCE</scope>
</reference>
<protein>
    <submittedName>
        <fullName evidence="4">WAPL (Wings apart-like protein regulation of heterochromatin) protein</fullName>
    </submittedName>
</protein>
<dbReference type="InterPro" id="IPR011989">
    <property type="entry name" value="ARM-like"/>
</dbReference>
<comment type="similarity">
    <text evidence="1">Belongs to the WAPL family.</text>
</comment>
<comment type="caution">
    <text evidence="4">The sequence shown here is derived from an EMBL/GenBank/DDBJ whole genome shotgun (WGS) entry which is preliminary data.</text>
</comment>
<dbReference type="InterPro" id="IPR039874">
    <property type="entry name" value="WAPL"/>
</dbReference>
<feature type="compositionally biased region" description="Polar residues" evidence="2">
    <location>
        <begin position="145"/>
        <end position="160"/>
    </location>
</feature>
<evidence type="ECO:0000256" key="2">
    <source>
        <dbReference type="SAM" id="MobiDB-lite"/>
    </source>
</evidence>
<dbReference type="PANTHER" id="PTHR22100:SF13">
    <property type="entry name" value="WINGS APART-LIKE PROTEIN HOMOLOG"/>
    <property type="match status" value="1"/>
</dbReference>
<gene>
    <name evidence="4" type="ORF">SHERM_10520</name>
</gene>
<proteinExistence type="inferred from homology"/>
<dbReference type="Gene3D" id="1.25.10.10">
    <property type="entry name" value="Leucine-rich Repeat Variant"/>
    <property type="match status" value="1"/>
</dbReference>
<feature type="domain" description="Wings apart-like protein C-terminal" evidence="3">
    <location>
        <begin position="172"/>
        <end position="300"/>
    </location>
</feature>
<name>A0A9N7R017_STRHE</name>
<evidence type="ECO:0000256" key="1">
    <source>
        <dbReference type="ARBA" id="ARBA00006854"/>
    </source>
</evidence>
<organism evidence="4 5">
    <name type="scientific">Striga hermonthica</name>
    <name type="common">Purple witchweed</name>
    <name type="synonym">Buchnera hermonthica</name>
    <dbReference type="NCBI Taxonomy" id="68872"/>
    <lineage>
        <taxon>Eukaryota</taxon>
        <taxon>Viridiplantae</taxon>
        <taxon>Streptophyta</taxon>
        <taxon>Embryophyta</taxon>
        <taxon>Tracheophyta</taxon>
        <taxon>Spermatophyta</taxon>
        <taxon>Magnoliopsida</taxon>
        <taxon>eudicotyledons</taxon>
        <taxon>Gunneridae</taxon>
        <taxon>Pentapetalae</taxon>
        <taxon>asterids</taxon>
        <taxon>lamiids</taxon>
        <taxon>Lamiales</taxon>
        <taxon>Orobanchaceae</taxon>
        <taxon>Buchnereae</taxon>
        <taxon>Striga</taxon>
    </lineage>
</organism>
<dbReference type="EMBL" id="CACSLK010002411">
    <property type="protein sequence ID" value="CAA0808140.1"/>
    <property type="molecule type" value="Genomic_DNA"/>
</dbReference>
<dbReference type="Pfam" id="PF07814">
    <property type="entry name" value="WAPL"/>
    <property type="match status" value="1"/>
</dbReference>
<keyword evidence="5" id="KW-1185">Reference proteome</keyword>
<feature type="region of interest" description="Disordered" evidence="2">
    <location>
        <begin position="101"/>
        <end position="160"/>
    </location>
</feature>
<evidence type="ECO:0000259" key="3">
    <source>
        <dbReference type="Pfam" id="PF07814"/>
    </source>
</evidence>